<dbReference type="VEuPathDB" id="TriTrypDB:ADEAN_001044700"/>
<dbReference type="Proteomes" id="UP000515908">
    <property type="component" value="Chromosome 04"/>
</dbReference>
<accession>S9VA60</accession>
<comment type="similarity">
    <text evidence="1">Belongs to the eukaryotic ribosomal protein eL33 family.</text>
</comment>
<proteinExistence type="inferred from homology"/>
<keyword evidence="7" id="KW-1185">Reference proteome</keyword>
<evidence type="ECO:0000256" key="1">
    <source>
        <dbReference type="ARBA" id="ARBA00009269"/>
    </source>
</evidence>
<dbReference type="GO" id="GO:0006412">
    <property type="term" value="P:translation"/>
    <property type="evidence" value="ECO:0007669"/>
    <property type="project" value="InterPro"/>
</dbReference>
<dbReference type="Pfam" id="PF01247">
    <property type="entry name" value="Ribosomal_L35Ae"/>
    <property type="match status" value="1"/>
</dbReference>
<dbReference type="HAMAP" id="MF_00573">
    <property type="entry name" value="Ribosomal_eL33"/>
    <property type="match status" value="1"/>
</dbReference>
<dbReference type="EMBL" id="LR877148">
    <property type="protein sequence ID" value="CAD2214962.1"/>
    <property type="molecule type" value="Genomic_DNA"/>
</dbReference>
<protein>
    <submittedName>
        <fullName evidence="6">Ribosomal protein L35Ae, putative</fullName>
    </submittedName>
</protein>
<dbReference type="Gene3D" id="2.40.10.190">
    <property type="entry name" value="translation elongation factor selb, chain A, domain 4"/>
    <property type="match status" value="1"/>
</dbReference>
<feature type="compositionally biased region" description="Basic residues" evidence="4">
    <location>
        <begin position="7"/>
        <end position="23"/>
    </location>
</feature>
<dbReference type="PANTHER" id="PTHR10902">
    <property type="entry name" value="60S RIBOSOMAL PROTEIN L35A"/>
    <property type="match status" value="1"/>
</dbReference>
<dbReference type="AlphaFoldDB" id="S9VA60"/>
<dbReference type="GO" id="GO:1990904">
    <property type="term" value="C:ribonucleoprotein complex"/>
    <property type="evidence" value="ECO:0007669"/>
    <property type="project" value="UniProtKB-KW"/>
</dbReference>
<dbReference type="InterPro" id="IPR009000">
    <property type="entry name" value="Transl_B-barrel_sf"/>
</dbReference>
<reference evidence="6 7" key="1">
    <citation type="submission" date="2020-08" db="EMBL/GenBank/DDBJ databases">
        <authorList>
            <person name="Newling K."/>
            <person name="Davey J."/>
            <person name="Forrester S."/>
        </authorList>
    </citation>
    <scope>NUCLEOTIDE SEQUENCE [LARGE SCALE GENOMIC DNA]</scope>
    <source>
        <strain evidence="6">Crithidia deanei Carvalho</strain>
        <strain evidence="7">Crithidia deanei Carvalho (ATCC PRA-265)</strain>
    </source>
</reference>
<evidence type="ECO:0000256" key="2">
    <source>
        <dbReference type="ARBA" id="ARBA00022980"/>
    </source>
</evidence>
<name>S9VA60_9TRYP</name>
<keyword evidence="3" id="KW-0687">Ribonucleoprotein</keyword>
<dbReference type="InterPro" id="IPR038661">
    <property type="entry name" value="Ribosomal_eL33_sf"/>
</dbReference>
<dbReference type="VEuPathDB" id="TriTrypDB:ADEAN_000241500"/>
<evidence type="ECO:0000313" key="5">
    <source>
        <dbReference type="EMBL" id="CAD2214962.1"/>
    </source>
</evidence>
<evidence type="ECO:0000313" key="6">
    <source>
        <dbReference type="EMBL" id="CAD2222892.1"/>
    </source>
</evidence>
<evidence type="ECO:0000313" key="7">
    <source>
        <dbReference type="Proteomes" id="UP000515908"/>
    </source>
</evidence>
<dbReference type="EMBL" id="LR877173">
    <property type="protein sequence ID" value="CAD2222892.1"/>
    <property type="molecule type" value="Genomic_DNA"/>
</dbReference>
<dbReference type="SUPFAM" id="SSF50447">
    <property type="entry name" value="Translation proteins"/>
    <property type="match status" value="1"/>
</dbReference>
<gene>
    <name evidence="5" type="ORF">ADEAN_000241500</name>
    <name evidence="6" type="ORF">ADEAN_001044700</name>
</gene>
<dbReference type="InterPro" id="IPR001780">
    <property type="entry name" value="Ribosomal_eL33"/>
</dbReference>
<dbReference type="Proteomes" id="UP000515908">
    <property type="component" value="Chromosome 29"/>
</dbReference>
<evidence type="ECO:0000256" key="4">
    <source>
        <dbReference type="SAM" id="MobiDB-lite"/>
    </source>
</evidence>
<organism evidence="6 7">
    <name type="scientific">Angomonas deanei</name>
    <dbReference type="NCBI Taxonomy" id="59799"/>
    <lineage>
        <taxon>Eukaryota</taxon>
        <taxon>Discoba</taxon>
        <taxon>Euglenozoa</taxon>
        <taxon>Kinetoplastea</taxon>
        <taxon>Metakinetoplastina</taxon>
        <taxon>Trypanosomatida</taxon>
        <taxon>Trypanosomatidae</taxon>
        <taxon>Strigomonadinae</taxon>
        <taxon>Angomonas</taxon>
    </lineage>
</organism>
<evidence type="ECO:0000256" key="3">
    <source>
        <dbReference type="ARBA" id="ARBA00023274"/>
    </source>
</evidence>
<sequence length="144" mass="16404">MPTSKVHANRSKKLHQLTKKTSTVKRARKSPRLYMKGTLAGYTRGLYGQTKQTSIIRVDNVNTREDAKWYVGKRVCYVYHGKKVKRCVRWSKAPARRSTARAIWGRVTRPHGTSGMLRAKFNGASIPASAIGRRVRVYLYPSLI</sequence>
<feature type="region of interest" description="Disordered" evidence="4">
    <location>
        <begin position="1"/>
        <end position="23"/>
    </location>
</feature>
<keyword evidence="2 6" id="KW-0689">Ribosomal protein</keyword>
<dbReference type="GO" id="GO:0005840">
    <property type="term" value="C:ribosome"/>
    <property type="evidence" value="ECO:0007669"/>
    <property type="project" value="UniProtKB-KW"/>
</dbReference>
<dbReference type="GO" id="GO:0003735">
    <property type="term" value="F:structural constituent of ribosome"/>
    <property type="evidence" value="ECO:0007669"/>
    <property type="project" value="InterPro"/>
</dbReference>
<dbReference type="OrthoDB" id="1166329at2759"/>